<evidence type="ECO:0000256" key="1">
    <source>
        <dbReference type="SAM" id="Coils"/>
    </source>
</evidence>
<dbReference type="InterPro" id="IPR016024">
    <property type="entry name" value="ARM-type_fold"/>
</dbReference>
<dbReference type="Ensembl" id="ENSAPOT00000029281.1">
    <property type="protein sequence ID" value="ENSAPOP00000033893.1"/>
    <property type="gene ID" value="ENSAPOG00000022752.1"/>
</dbReference>
<protein>
    <submittedName>
        <fullName evidence="2">Clathrin heavy chain linker domain containing 1</fullName>
    </submittedName>
</protein>
<dbReference type="GeneTree" id="ENSGT00950000183166"/>
<dbReference type="InterPro" id="IPR012331">
    <property type="entry name" value="Clathrin_H-chain_linker"/>
</dbReference>
<dbReference type="InParanoid" id="A0A3Q1GTV8"/>
<keyword evidence="1" id="KW-0175">Coiled coil</keyword>
<evidence type="ECO:0000313" key="2">
    <source>
        <dbReference type="Ensembl" id="ENSAPOP00000033893.1"/>
    </source>
</evidence>
<evidence type="ECO:0000313" key="3">
    <source>
        <dbReference type="Proteomes" id="UP000257200"/>
    </source>
</evidence>
<reference evidence="2" key="1">
    <citation type="submission" date="2025-08" db="UniProtKB">
        <authorList>
            <consortium name="Ensembl"/>
        </authorList>
    </citation>
    <scope>IDENTIFICATION</scope>
</reference>
<dbReference type="Proteomes" id="UP000257200">
    <property type="component" value="Unplaced"/>
</dbReference>
<proteinExistence type="predicted"/>
<feature type="coiled-coil region" evidence="1">
    <location>
        <begin position="24"/>
        <end position="123"/>
    </location>
</feature>
<dbReference type="STRING" id="80966.ENSAPOP00000033893"/>
<sequence>MSQVESLMTCRGRSAQLTNRISLIRTKTAELKELINRLKSRKDQSSWIPGVTVYQSYHLDFLNQHLEELKSHRAALMDTKSRCVPLDVKNKMDAQLQSAKRRREKLNTENQNLRILYKRMKKVCDCLSSWEEEEQKLPLEELISSTLENIRQTDVLDEDARSINAELFESQEPKGLDESALLRAHLDRFMELFDSAQFEEAAVLAARNPPGVLRNLNTMEMFKGVSGPPGSVPPSLLFFRALLISVQTGGELLADLSLQGVICALQQGDLRLVVFAVTQNKLTLSEELGDVLTEHAQRNPSMADTCLTLATIVYEACRLHRKSALSMCRRGLIHGAAEFMKHRSDVTAEDCMWVLCRSPSLSLLQLLMEPRQGREAILPVGTACVALLVDPQHQQLALQLLDTFICQGPGVLQEVILEDNGSSVDVWVDVASLCSGLNRADLSRAVLSVLVEQSGTRILSPDLQGAELMEHIFL</sequence>
<keyword evidence="3" id="KW-1185">Reference proteome</keyword>
<organism evidence="2 3">
    <name type="scientific">Acanthochromis polyacanthus</name>
    <name type="common">spiny chromis</name>
    <dbReference type="NCBI Taxonomy" id="80966"/>
    <lineage>
        <taxon>Eukaryota</taxon>
        <taxon>Metazoa</taxon>
        <taxon>Chordata</taxon>
        <taxon>Craniata</taxon>
        <taxon>Vertebrata</taxon>
        <taxon>Euteleostomi</taxon>
        <taxon>Actinopterygii</taxon>
        <taxon>Neopterygii</taxon>
        <taxon>Teleostei</taxon>
        <taxon>Neoteleostei</taxon>
        <taxon>Acanthomorphata</taxon>
        <taxon>Ovalentaria</taxon>
        <taxon>Pomacentridae</taxon>
        <taxon>Acanthochromis</taxon>
    </lineage>
</organism>
<dbReference type="SUPFAM" id="SSF48371">
    <property type="entry name" value="ARM repeat"/>
    <property type="match status" value="1"/>
</dbReference>
<accession>A0A3Q1GTV8</accession>
<dbReference type="Gene3D" id="1.25.40.30">
    <property type="match status" value="1"/>
</dbReference>
<dbReference type="AlphaFoldDB" id="A0A3Q1GTV8"/>
<reference evidence="2" key="2">
    <citation type="submission" date="2025-09" db="UniProtKB">
        <authorList>
            <consortium name="Ensembl"/>
        </authorList>
    </citation>
    <scope>IDENTIFICATION</scope>
</reference>
<dbReference type="Pfam" id="PF13838">
    <property type="entry name" value="Clathrin_H_link"/>
    <property type="match status" value="1"/>
</dbReference>
<dbReference type="PANTHER" id="PTHR10292:SF11">
    <property type="entry name" value="CLATHRIN HEAVY CHAIN LINKER DOMAIN-CONTAINING PROTEIN 1"/>
    <property type="match status" value="1"/>
</dbReference>
<dbReference type="PANTHER" id="PTHR10292">
    <property type="entry name" value="CLATHRIN HEAVY CHAIN RELATED"/>
    <property type="match status" value="1"/>
</dbReference>
<name>A0A3Q1GTV8_9TELE</name>